<reference evidence="7 8" key="1">
    <citation type="submission" date="2017-04" db="EMBL/GenBank/DDBJ databases">
        <authorList>
            <person name="Afonso C.L."/>
            <person name="Miller P.J."/>
            <person name="Scott M.A."/>
            <person name="Spackman E."/>
            <person name="Goraichik I."/>
            <person name="Dimitrov K.M."/>
            <person name="Suarez D.L."/>
            <person name="Swayne D.E."/>
        </authorList>
    </citation>
    <scope>NUCLEOTIDE SEQUENCE [LARGE SCALE GENOMIC DNA]</scope>
    <source>
        <strain evidence="7 8">11</strain>
    </source>
</reference>
<feature type="domain" description="Metallo-beta-lactamase" evidence="6">
    <location>
        <begin position="7"/>
        <end position="192"/>
    </location>
</feature>
<dbReference type="Pfam" id="PF12706">
    <property type="entry name" value="Lactamase_B_2"/>
    <property type="match status" value="1"/>
</dbReference>
<comment type="similarity">
    <text evidence="5">Belongs to the UPF0173 family.</text>
</comment>
<evidence type="ECO:0000256" key="2">
    <source>
        <dbReference type="ARBA" id="ARBA00034221"/>
    </source>
</evidence>
<comment type="catalytic activity">
    <reaction evidence="2">
        <text>3',5'-cyclic CMP + H2O = CMP + H(+)</text>
        <dbReference type="Rhea" id="RHEA:72675"/>
        <dbReference type="ChEBI" id="CHEBI:15377"/>
        <dbReference type="ChEBI" id="CHEBI:15378"/>
        <dbReference type="ChEBI" id="CHEBI:58003"/>
        <dbReference type="ChEBI" id="CHEBI:60377"/>
    </reaction>
    <physiologicalReaction direction="left-to-right" evidence="2">
        <dbReference type="Rhea" id="RHEA:72676"/>
    </physiologicalReaction>
</comment>
<dbReference type="EMBL" id="FXAZ01000001">
    <property type="protein sequence ID" value="SMG27561.1"/>
    <property type="molecule type" value="Genomic_DNA"/>
</dbReference>
<evidence type="ECO:0000313" key="8">
    <source>
        <dbReference type="Proteomes" id="UP000193834"/>
    </source>
</evidence>
<evidence type="ECO:0000256" key="1">
    <source>
        <dbReference type="ARBA" id="ARBA00022801"/>
    </source>
</evidence>
<dbReference type="InterPro" id="IPR022877">
    <property type="entry name" value="UPF0173"/>
</dbReference>
<protein>
    <recommendedName>
        <fullName evidence="5">UPF0173 metal-dependent hydrolase SAMN06295960_1597</fullName>
    </recommendedName>
</protein>
<comment type="function">
    <text evidence="3">Counteracts the endogenous Pycsar antiviral defense system. Phosphodiesterase that enables metal-dependent hydrolysis of host cyclic nucleotide Pycsar defense signals such as cCMP and cUMP.</text>
</comment>
<keyword evidence="1 5" id="KW-0378">Hydrolase</keyword>
<evidence type="ECO:0000256" key="3">
    <source>
        <dbReference type="ARBA" id="ARBA00034301"/>
    </source>
</evidence>
<dbReference type="NCBIfam" id="NF001911">
    <property type="entry name" value="PRK00685.1"/>
    <property type="match status" value="1"/>
</dbReference>
<evidence type="ECO:0000313" key="7">
    <source>
        <dbReference type="EMBL" id="SMG27561.1"/>
    </source>
</evidence>
<dbReference type="Proteomes" id="UP000193834">
    <property type="component" value="Unassembled WGS sequence"/>
</dbReference>
<dbReference type="InterPro" id="IPR036866">
    <property type="entry name" value="RibonucZ/Hydroxyglut_hydro"/>
</dbReference>
<dbReference type="PANTHER" id="PTHR43546:SF3">
    <property type="entry name" value="UPF0173 METAL-DEPENDENT HYDROLASE MJ1163"/>
    <property type="match status" value="1"/>
</dbReference>
<dbReference type="RefSeq" id="WP_085493720.1">
    <property type="nucleotide sequence ID" value="NZ_FXAZ01000001.1"/>
</dbReference>
<dbReference type="Gene3D" id="3.60.15.10">
    <property type="entry name" value="Ribonuclease Z/Hydroxyacylglutathione hydrolase-like"/>
    <property type="match status" value="1"/>
</dbReference>
<proteinExistence type="inferred from homology"/>
<organism evidence="7 8">
    <name type="scientific">Paenibacillus aquistagni</name>
    <dbReference type="NCBI Taxonomy" id="1852522"/>
    <lineage>
        <taxon>Bacteria</taxon>
        <taxon>Bacillati</taxon>
        <taxon>Bacillota</taxon>
        <taxon>Bacilli</taxon>
        <taxon>Bacillales</taxon>
        <taxon>Paenibacillaceae</taxon>
        <taxon>Paenibacillus</taxon>
    </lineage>
</organism>
<dbReference type="GO" id="GO:0016787">
    <property type="term" value="F:hydrolase activity"/>
    <property type="evidence" value="ECO:0007669"/>
    <property type="project" value="UniProtKB-UniRule"/>
</dbReference>
<accession>A0A1X7JHK3</accession>
<dbReference type="OrthoDB" id="9789133at2"/>
<dbReference type="InterPro" id="IPR050114">
    <property type="entry name" value="UPF0173_UPF0282_UlaG_hydrolase"/>
</dbReference>
<sequence>MHITFHGHSCIQLHGTDHNVIIDPYLTGNPQATVQADDIKTDYVLLTHGHGDHIADAAAIAISNDAQLAAIVELADYMALQGVNNTVGMNLGGGASLAFGNVKFVPALHSSSLTVDGQTIYMGNPAGLVIQMDGLTIYHAGDTALFSDMKLIGERYQPDLSFLPIGSFFTMDPEDALFAAQWTKSKHVVPIHYNTFPPIVQDGRDYVERLQGMGIHGIYMKPGQVLNTEQWSVQE</sequence>
<dbReference type="SUPFAM" id="SSF56281">
    <property type="entry name" value="Metallo-hydrolase/oxidoreductase"/>
    <property type="match status" value="1"/>
</dbReference>
<dbReference type="PANTHER" id="PTHR43546">
    <property type="entry name" value="UPF0173 METAL-DEPENDENT HYDROLASE MJ1163-RELATED"/>
    <property type="match status" value="1"/>
</dbReference>
<dbReference type="InterPro" id="IPR001279">
    <property type="entry name" value="Metallo-B-lactamas"/>
</dbReference>
<dbReference type="HAMAP" id="MF_00457">
    <property type="entry name" value="UPF0173"/>
    <property type="match status" value="1"/>
</dbReference>
<evidence type="ECO:0000256" key="5">
    <source>
        <dbReference type="HAMAP-Rule" id="MF_00457"/>
    </source>
</evidence>
<name>A0A1X7JHK3_9BACL</name>
<dbReference type="AlphaFoldDB" id="A0A1X7JHK3"/>
<comment type="catalytic activity">
    <reaction evidence="4">
        <text>3',5'-cyclic UMP + H2O = UMP + H(+)</text>
        <dbReference type="Rhea" id="RHEA:70575"/>
        <dbReference type="ChEBI" id="CHEBI:15377"/>
        <dbReference type="ChEBI" id="CHEBI:15378"/>
        <dbReference type="ChEBI" id="CHEBI:57865"/>
        <dbReference type="ChEBI" id="CHEBI:184387"/>
    </reaction>
    <physiologicalReaction direction="left-to-right" evidence="4">
        <dbReference type="Rhea" id="RHEA:70576"/>
    </physiologicalReaction>
</comment>
<evidence type="ECO:0000259" key="6">
    <source>
        <dbReference type="SMART" id="SM00849"/>
    </source>
</evidence>
<gene>
    <name evidence="7" type="ORF">SAMN06295960_1597</name>
</gene>
<evidence type="ECO:0000256" key="4">
    <source>
        <dbReference type="ARBA" id="ARBA00048505"/>
    </source>
</evidence>
<dbReference type="SMART" id="SM00849">
    <property type="entry name" value="Lactamase_B"/>
    <property type="match status" value="1"/>
</dbReference>
<keyword evidence="8" id="KW-1185">Reference proteome</keyword>
<dbReference type="STRING" id="1852522.SAMN06295960_1597"/>